<dbReference type="InterPro" id="IPR013785">
    <property type="entry name" value="Aldolase_TIM"/>
</dbReference>
<comment type="caution">
    <text evidence="5">The sequence shown here is derived from an EMBL/GenBank/DDBJ whole genome shotgun (WGS) entry which is preliminary data.</text>
</comment>
<accession>A0ABQ6MCS1</accession>
<evidence type="ECO:0000313" key="5">
    <source>
        <dbReference type="EMBL" id="GMI23911.1"/>
    </source>
</evidence>
<feature type="signal peptide" evidence="4">
    <location>
        <begin position="1"/>
        <end position="37"/>
    </location>
</feature>
<feature type="transmembrane region" description="Helical" evidence="3">
    <location>
        <begin position="144"/>
        <end position="164"/>
    </location>
</feature>
<feature type="transmembrane region" description="Helical" evidence="3">
    <location>
        <begin position="49"/>
        <end position="69"/>
    </location>
</feature>
<keyword evidence="3" id="KW-1133">Transmembrane helix</keyword>
<feature type="chain" id="PRO_5045592072" description="Transaldolase" evidence="4">
    <location>
        <begin position="38"/>
        <end position="582"/>
    </location>
</feature>
<dbReference type="Pfam" id="PF00923">
    <property type="entry name" value="TAL_FSA"/>
    <property type="match status" value="2"/>
</dbReference>
<keyword evidence="4" id="KW-0732">Signal</keyword>
<evidence type="ECO:0000256" key="1">
    <source>
        <dbReference type="ARBA" id="ARBA00023270"/>
    </source>
</evidence>
<dbReference type="PANTHER" id="PTHR10683">
    <property type="entry name" value="TRANSALDOLASE"/>
    <property type="match status" value="1"/>
</dbReference>
<comment type="function">
    <text evidence="2">Catalyzes the rate-limiting step of the non-oxidative phase in the pentose phosphate pathway. Catalyzes the reversible conversion of sedheptulose-7-phosphate and D-glyceraldehyde 3-phosphate into erythrose-4-phosphate and beta-D-fructose 6-phosphate.</text>
</comment>
<keyword evidence="3" id="KW-0472">Membrane</keyword>
<comment type="catalytic activity">
    <reaction evidence="2">
        <text>D-sedoheptulose 7-phosphate + D-glyceraldehyde 3-phosphate = D-erythrose 4-phosphate + beta-D-fructose 6-phosphate</text>
        <dbReference type="Rhea" id="RHEA:17053"/>
        <dbReference type="ChEBI" id="CHEBI:16897"/>
        <dbReference type="ChEBI" id="CHEBI:57483"/>
        <dbReference type="ChEBI" id="CHEBI:57634"/>
        <dbReference type="ChEBI" id="CHEBI:59776"/>
        <dbReference type="EC" id="2.2.1.2"/>
    </reaction>
</comment>
<evidence type="ECO:0000313" key="6">
    <source>
        <dbReference type="Proteomes" id="UP001165060"/>
    </source>
</evidence>
<dbReference type="PANTHER" id="PTHR10683:SF18">
    <property type="entry name" value="TRANSALDOLASE"/>
    <property type="match status" value="1"/>
</dbReference>
<protein>
    <recommendedName>
        <fullName evidence="2">Transaldolase</fullName>
        <ecNumber evidence="2">2.2.1.2</ecNumber>
    </recommendedName>
</protein>
<feature type="transmembrane region" description="Helical" evidence="3">
    <location>
        <begin position="119"/>
        <end position="137"/>
    </location>
</feature>
<evidence type="ECO:0000256" key="2">
    <source>
        <dbReference type="RuleBase" id="RU000501"/>
    </source>
</evidence>
<gene>
    <name evidence="5" type="ORF">TeGR_g12251</name>
</gene>
<proteinExistence type="predicted"/>
<evidence type="ECO:0000256" key="3">
    <source>
        <dbReference type="SAM" id="Phobius"/>
    </source>
</evidence>
<dbReference type="EMBL" id="BRYB01002683">
    <property type="protein sequence ID" value="GMI23911.1"/>
    <property type="molecule type" value="Genomic_DNA"/>
</dbReference>
<feature type="transmembrane region" description="Helical" evidence="3">
    <location>
        <begin position="170"/>
        <end position="188"/>
    </location>
</feature>
<dbReference type="EC" id="2.2.1.2" evidence="2"/>
<organism evidence="5 6">
    <name type="scientific">Tetraparma gracilis</name>
    <dbReference type="NCBI Taxonomy" id="2962635"/>
    <lineage>
        <taxon>Eukaryota</taxon>
        <taxon>Sar</taxon>
        <taxon>Stramenopiles</taxon>
        <taxon>Ochrophyta</taxon>
        <taxon>Bolidophyceae</taxon>
        <taxon>Parmales</taxon>
        <taxon>Triparmaceae</taxon>
        <taxon>Tetraparma</taxon>
    </lineage>
</organism>
<dbReference type="Gene3D" id="3.20.20.70">
    <property type="entry name" value="Aldolase class I"/>
    <property type="match status" value="1"/>
</dbReference>
<dbReference type="InterPro" id="IPR001585">
    <property type="entry name" value="TAL/FSA"/>
</dbReference>
<keyword evidence="3" id="KW-0812">Transmembrane</keyword>
<keyword evidence="6" id="KW-1185">Reference proteome</keyword>
<dbReference type="Proteomes" id="UP001165060">
    <property type="component" value="Unassembled WGS sequence"/>
</dbReference>
<keyword evidence="2" id="KW-0808">Transferase</keyword>
<reference evidence="5 6" key="1">
    <citation type="journal article" date="2023" name="Commun. Biol.">
        <title>Genome analysis of Parmales, the sister group of diatoms, reveals the evolutionary specialization of diatoms from phago-mixotrophs to photoautotrophs.</title>
        <authorList>
            <person name="Ban H."/>
            <person name="Sato S."/>
            <person name="Yoshikawa S."/>
            <person name="Yamada K."/>
            <person name="Nakamura Y."/>
            <person name="Ichinomiya M."/>
            <person name="Sato N."/>
            <person name="Blanc-Mathieu R."/>
            <person name="Endo H."/>
            <person name="Kuwata A."/>
            <person name="Ogata H."/>
        </authorList>
    </citation>
    <scope>NUCLEOTIDE SEQUENCE [LARGE SCALE GENOMIC DNA]</scope>
</reference>
<keyword evidence="2" id="KW-0570">Pentose shunt</keyword>
<dbReference type="InterPro" id="IPR018225">
    <property type="entry name" value="Transaldolase_AS"/>
</dbReference>
<sequence length="582" mass="60753">MPASLSSLGLSLTMAGNAGISPCLSLLLLSLLSQSRAADLNLGGAAGELLGAGYSAGLLFVLALVELFAKCVPALDVIADGAMTFVVPAAALLSLLATAPFDASGGRRLLELSPAPAAFLRVLFLALGVLLAVVVHFAKLLARLAGVGWLTSALAAAETAFVALATLAAVYVRASAVATGALFSLVLLRWAWGKGRACCGELGKRVQRRRSSRKTFLLLLVLLVLPLCSPLSLPPLPPNSQLAQLSTLTTLSIDSGDLSAVAAYASLRHPETKKPLITDATTNPLFVAQAALSGDAEYEEMVSSACASAGSVEGAMDGLAVQLGARLSRLVPGYVSTEVDPRLSFSAAKTVERALAILGMYESLSVPRSRVLIKIAATWEGVQAARALQERGVSCNLTLVFGRAQAAACAQAGATLISPFPGRILDYHNARAQREHPQPADDEGVLAVRGMHRYNAANGHGTIVMPASWRPSRGPGGAASGDRWGAWDLDEIRELAGADRMTVPPALLLRLLEATEELPRKLGGGVKDDAPDAPVVDYVNDEEAFRSAVNLDGCTTVKLQEGLAAFIRETEKLEAVITEKMA</sequence>
<feature type="transmembrane region" description="Helical" evidence="3">
    <location>
        <begin position="215"/>
        <end position="233"/>
    </location>
</feature>
<comment type="pathway">
    <text evidence="2">Carbohydrate degradation; pentose phosphate pathway; D-glyceraldehyde 3-phosphate and beta-D-fructose 6-phosphate from D-ribose 5-phosphate and D-xylulose 5-phosphate (non-oxidative stage): step 2/3.</text>
</comment>
<evidence type="ECO:0000256" key="4">
    <source>
        <dbReference type="SAM" id="SignalP"/>
    </source>
</evidence>
<keyword evidence="1" id="KW-0704">Schiff base</keyword>
<name>A0ABQ6MCS1_9STRA</name>
<dbReference type="SUPFAM" id="SSF51569">
    <property type="entry name" value="Aldolase"/>
    <property type="match status" value="1"/>
</dbReference>
<feature type="transmembrane region" description="Helical" evidence="3">
    <location>
        <begin position="81"/>
        <end position="99"/>
    </location>
</feature>
<dbReference type="PROSITE" id="PS00958">
    <property type="entry name" value="TRANSALDOLASE_2"/>
    <property type="match status" value="1"/>
</dbReference>